<protein>
    <submittedName>
        <fullName evidence="2">Uncharacterized protein</fullName>
    </submittedName>
</protein>
<dbReference type="EMBL" id="IACK01191431">
    <property type="protein sequence ID" value="LAA95651.1"/>
    <property type="molecule type" value="Transcribed_RNA"/>
</dbReference>
<accession>A0A2D4JGN8</accession>
<keyword evidence="1" id="KW-0472">Membrane</keyword>
<sequence length="101" mass="11850">MPRTVVRCHICRAREVIFMTFLFFIWIMSELDSSVSFIWNKSLKAWTLLKAGKCNWLQFCLLAFRNLESCVLLEKACDVRLSGLECMCDFFKQSLVNKEVV</sequence>
<keyword evidence="1" id="KW-1133">Transmembrane helix</keyword>
<feature type="transmembrane region" description="Helical" evidence="1">
    <location>
        <begin position="16"/>
        <end position="39"/>
    </location>
</feature>
<reference evidence="2" key="2">
    <citation type="submission" date="2017-11" db="EMBL/GenBank/DDBJ databases">
        <title>Coralsnake Venomics: Analyses of Venom Gland Transcriptomes and Proteomes of Six Brazilian Taxa.</title>
        <authorList>
            <person name="Aird S.D."/>
            <person name="Jorge da Silva N."/>
            <person name="Qiu L."/>
            <person name="Villar-Briones A."/>
            <person name="Aparecida-Saddi V."/>
            <person name="Campos-Telles M.P."/>
            <person name="Grau M."/>
            <person name="Mikheyev A.S."/>
        </authorList>
    </citation>
    <scope>NUCLEOTIDE SEQUENCE</scope>
    <source>
        <tissue evidence="2">Venom_gland</tissue>
    </source>
</reference>
<dbReference type="EMBL" id="IACK01191430">
    <property type="protein sequence ID" value="LAA95648.1"/>
    <property type="molecule type" value="Transcribed_RNA"/>
</dbReference>
<dbReference type="AlphaFoldDB" id="A0A2D4JGN8"/>
<proteinExistence type="predicted"/>
<organism evidence="2">
    <name type="scientific">Micrurus lemniscatus lemniscatus</name>
    <dbReference type="NCBI Taxonomy" id="129467"/>
    <lineage>
        <taxon>Eukaryota</taxon>
        <taxon>Metazoa</taxon>
        <taxon>Chordata</taxon>
        <taxon>Craniata</taxon>
        <taxon>Vertebrata</taxon>
        <taxon>Euteleostomi</taxon>
        <taxon>Lepidosauria</taxon>
        <taxon>Squamata</taxon>
        <taxon>Bifurcata</taxon>
        <taxon>Unidentata</taxon>
        <taxon>Episquamata</taxon>
        <taxon>Toxicofera</taxon>
        <taxon>Serpentes</taxon>
        <taxon>Colubroidea</taxon>
        <taxon>Elapidae</taxon>
        <taxon>Elapinae</taxon>
        <taxon>Micrurus</taxon>
    </lineage>
</organism>
<evidence type="ECO:0000313" key="2">
    <source>
        <dbReference type="EMBL" id="LAA95651.1"/>
    </source>
</evidence>
<evidence type="ECO:0000256" key="1">
    <source>
        <dbReference type="SAM" id="Phobius"/>
    </source>
</evidence>
<name>A0A2D4JGN8_MICLE</name>
<reference evidence="2" key="1">
    <citation type="submission" date="2017-07" db="EMBL/GenBank/DDBJ databases">
        <authorList>
            <person name="Mikheyev A."/>
            <person name="Grau M."/>
        </authorList>
    </citation>
    <scope>NUCLEOTIDE SEQUENCE</scope>
    <source>
        <tissue evidence="2">Venom_gland</tissue>
    </source>
</reference>
<keyword evidence="1" id="KW-0812">Transmembrane</keyword>